<feature type="signal peptide" evidence="1">
    <location>
        <begin position="1"/>
        <end position="21"/>
    </location>
</feature>
<name>A0A7M7KCA9_VARDE</name>
<dbReference type="PROSITE" id="PS50213">
    <property type="entry name" value="FAS1"/>
    <property type="match status" value="4"/>
</dbReference>
<dbReference type="AlphaFoldDB" id="A0A7M7KCA9"/>
<dbReference type="InterPro" id="IPR036378">
    <property type="entry name" value="FAS1_dom_sf"/>
</dbReference>
<keyword evidence="1" id="KW-0732">Signal</keyword>
<dbReference type="InParanoid" id="A0A7M7KCA9"/>
<evidence type="ECO:0000313" key="3">
    <source>
        <dbReference type="EnsemblMetazoa" id="XP_022664746"/>
    </source>
</evidence>
<feature type="domain" description="FAS1" evidence="2">
    <location>
        <begin position="248"/>
        <end position="382"/>
    </location>
</feature>
<dbReference type="Pfam" id="PF02469">
    <property type="entry name" value="Fasciclin"/>
    <property type="match status" value="4"/>
</dbReference>
<proteinExistence type="predicted"/>
<dbReference type="InterPro" id="IPR000782">
    <property type="entry name" value="FAS1_domain"/>
</dbReference>
<feature type="chain" id="PRO_5029627171" description="FAS1 domain-containing protein" evidence="1">
    <location>
        <begin position="22"/>
        <end position="691"/>
    </location>
</feature>
<dbReference type="EnsemblMetazoa" id="XM_022809011">
    <property type="protein sequence ID" value="XP_022664746"/>
    <property type="gene ID" value="LOC111251902"/>
</dbReference>
<dbReference type="SUPFAM" id="SSF82153">
    <property type="entry name" value="FAS1 domain"/>
    <property type="match status" value="4"/>
</dbReference>
<feature type="domain" description="FAS1" evidence="2">
    <location>
        <begin position="527"/>
        <end position="666"/>
    </location>
</feature>
<organism evidence="3 4">
    <name type="scientific">Varroa destructor</name>
    <name type="common">Honeybee mite</name>
    <dbReference type="NCBI Taxonomy" id="109461"/>
    <lineage>
        <taxon>Eukaryota</taxon>
        <taxon>Metazoa</taxon>
        <taxon>Ecdysozoa</taxon>
        <taxon>Arthropoda</taxon>
        <taxon>Chelicerata</taxon>
        <taxon>Arachnida</taxon>
        <taxon>Acari</taxon>
        <taxon>Parasitiformes</taxon>
        <taxon>Mesostigmata</taxon>
        <taxon>Gamasina</taxon>
        <taxon>Dermanyssoidea</taxon>
        <taxon>Varroidae</taxon>
        <taxon>Varroa</taxon>
    </lineage>
</organism>
<keyword evidence="4" id="KW-1185">Reference proteome</keyword>
<evidence type="ECO:0000259" key="2">
    <source>
        <dbReference type="PROSITE" id="PS50213"/>
    </source>
</evidence>
<dbReference type="RefSeq" id="XP_022664746.1">
    <property type="nucleotide sequence ID" value="XM_022809011.1"/>
</dbReference>
<sequence>MRKFVVLATAAVMILLGPAQAVRRKLIKQAHYGDQHPLQFLFQHHQIVGPNMCAVEYVPELSWTFHTDSEQWLRRNVCGFKTQVHFECCEGYTTVYRLTGCSGVLALRDILKTARSMGAGLFVDYFLRAPTARETLMKAAADGAVTLFVPSDEAIRTMSTETRLVFESNLHRNLLYHALPGRVHIKDLPEGDTTLRSLDGYQTPLRILRSSNQVDTVNCHLITRKDHRATNGVVHVIGAVLNPLASSDATLLSVLSADHRFSELYQLLSKVPELVDLLRDPRATLMLMAPTNEAFQAMDPSKLIRIQHDYTLAKQFLQLHLVLHPMCAPAIIEKHRVRTVGGTRITISCDRQGVSVNDHQTRFLQDYRFANNGFISVVSKVIVPDPVRTVWDLMVRRDLSLFTDAVRRHGLEHYFSDSTITVFAPNNDAIRSWARQHGAYYDDQLYQLALREFIYNHFVYGQKITTAQFIDGKALYSFKRSSTIRMKVARKWYGVDLAKLVESDIRGSNGVLHIIDRVLTPRRIHFRDWITRDEADNTINRQFVKLIRRSRGVMEELENLGSSNTTASSVTIFAPEDEAFESWNVNEVLNTAQKIEHFVRGHIVHDEIPLQTMSPNMTYFYSTENRDPLQVRNEDGGQTTSVNGASVVHADTLFIDGVLHGIDRFLIDASAMQVAGRKVHSANNVRKRNRT</sequence>
<reference evidence="3" key="1">
    <citation type="submission" date="2021-01" db="UniProtKB">
        <authorList>
            <consortium name="EnsemblMetazoa"/>
        </authorList>
    </citation>
    <scope>IDENTIFICATION</scope>
</reference>
<dbReference type="PANTHER" id="PTHR10900">
    <property type="entry name" value="PERIOSTIN-RELATED"/>
    <property type="match status" value="1"/>
</dbReference>
<dbReference type="SMART" id="SM00554">
    <property type="entry name" value="FAS1"/>
    <property type="match status" value="4"/>
</dbReference>
<feature type="domain" description="FAS1" evidence="2">
    <location>
        <begin position="107"/>
        <end position="241"/>
    </location>
</feature>
<dbReference type="Proteomes" id="UP000594260">
    <property type="component" value="Unplaced"/>
</dbReference>
<evidence type="ECO:0000313" key="4">
    <source>
        <dbReference type="Proteomes" id="UP000594260"/>
    </source>
</evidence>
<protein>
    <recommendedName>
        <fullName evidence="2">FAS1 domain-containing protein</fullName>
    </recommendedName>
</protein>
<dbReference type="GeneID" id="111251902"/>
<feature type="domain" description="FAS1" evidence="2">
    <location>
        <begin position="386"/>
        <end position="519"/>
    </location>
</feature>
<dbReference type="InterPro" id="IPR050904">
    <property type="entry name" value="Adhesion/Biosynth-related"/>
</dbReference>
<dbReference type="OrthoDB" id="286301at2759"/>
<accession>A0A7M7KCA9</accession>
<dbReference type="KEGG" id="vde:111251902"/>
<dbReference type="PANTHER" id="PTHR10900:SF114">
    <property type="entry name" value="FAS1 DOMAIN-CONTAINING PROTEIN"/>
    <property type="match status" value="1"/>
</dbReference>
<evidence type="ECO:0000256" key="1">
    <source>
        <dbReference type="SAM" id="SignalP"/>
    </source>
</evidence>
<dbReference type="OMA" id="NCHRIIR"/>
<dbReference type="Gene3D" id="2.30.180.10">
    <property type="entry name" value="FAS1 domain"/>
    <property type="match status" value="4"/>
</dbReference>
<dbReference type="GO" id="GO:0005615">
    <property type="term" value="C:extracellular space"/>
    <property type="evidence" value="ECO:0007669"/>
    <property type="project" value="TreeGrafter"/>
</dbReference>